<dbReference type="InterPro" id="IPR020845">
    <property type="entry name" value="AMP-binding_CS"/>
</dbReference>
<sequence>MGIELDVRQQRLRNRFSPWTPLTLHGALDRAASEFPSRPALIADARTWTYAELAFWSRRLAAGLQRLGVTAGDKVAVAMANYPEFVALKYAIARAGAVAVPMNILNRQEEMRYVLEQSDAKLLVTMDAFRGSDYLRMLDAIAPGWETVGGGETLPKLDRVVVFSAEGEAAPRPHATPFAALDRDESEFRDVAVQPDWDCDILYTSGTTGSPKGVQLAHDMLTRTAFGSAYARAFEAGRRIVFSLPLYHVFGYVEGMLSVPFVGGAIIPQLRFDAHTTLSAIERLAATDALLIPAMSLAIVDAARERDYDLSSWRSALASGGRAPERLWADLFSVLGLEEVTTGYGMTETTASTTVTRPNDPIERLLTTNGRLRDVGPAGDPDMGDRLVDYRVIDPADGALLPPGETGELVARGPGVTRGYYNKPAETAAAFTHDGWLRTGDLGRIDADGYLVLLGRTKESYRCGGEQVLPSEVEDLLTSRADVAQAHVVPVADERMGEIGVAFVVASAGATLDPRELRDFVAARLARFKVPSRVIPILQDDIPTTASGRARKFLLVDLATQMVGQG</sequence>
<dbReference type="Gene3D" id="3.40.50.12780">
    <property type="entry name" value="N-terminal domain of ligase-like"/>
    <property type="match status" value="1"/>
</dbReference>
<dbReference type="GO" id="GO:0006631">
    <property type="term" value="P:fatty acid metabolic process"/>
    <property type="evidence" value="ECO:0007669"/>
    <property type="project" value="TreeGrafter"/>
</dbReference>
<comment type="similarity">
    <text evidence="1">Belongs to the ATP-dependent AMP-binding enzyme family.</text>
</comment>
<keyword evidence="2" id="KW-0436">Ligase</keyword>
<proteinExistence type="inferred from homology"/>
<evidence type="ECO:0000259" key="3">
    <source>
        <dbReference type="Pfam" id="PF00501"/>
    </source>
</evidence>
<evidence type="ECO:0000256" key="1">
    <source>
        <dbReference type="ARBA" id="ARBA00006432"/>
    </source>
</evidence>
<gene>
    <name evidence="5" type="ORF">N0B51_11380</name>
</gene>
<dbReference type="EMBL" id="JAOAMV010000005">
    <property type="protein sequence ID" value="MCT2559580.1"/>
    <property type="molecule type" value="Genomic_DNA"/>
</dbReference>
<dbReference type="InterPro" id="IPR042099">
    <property type="entry name" value="ANL_N_sf"/>
</dbReference>
<dbReference type="Pfam" id="PF13193">
    <property type="entry name" value="AMP-binding_C"/>
    <property type="match status" value="1"/>
</dbReference>
<dbReference type="RefSeq" id="WP_259962487.1">
    <property type="nucleotide sequence ID" value="NZ_JAOAMV010000005.1"/>
</dbReference>
<dbReference type="PROSITE" id="PS00455">
    <property type="entry name" value="AMP_BINDING"/>
    <property type="match status" value="1"/>
</dbReference>
<comment type="caution">
    <text evidence="5">The sequence shown here is derived from an EMBL/GenBank/DDBJ whole genome shotgun (WGS) entry which is preliminary data.</text>
</comment>
<dbReference type="GO" id="GO:0031956">
    <property type="term" value="F:medium-chain fatty acid-CoA ligase activity"/>
    <property type="evidence" value="ECO:0007669"/>
    <property type="project" value="TreeGrafter"/>
</dbReference>
<evidence type="ECO:0000313" key="5">
    <source>
        <dbReference type="EMBL" id="MCT2559580.1"/>
    </source>
</evidence>
<feature type="domain" description="AMP-binding enzyme C-terminal" evidence="4">
    <location>
        <begin position="472"/>
        <end position="548"/>
    </location>
</feature>
<evidence type="ECO:0000259" key="4">
    <source>
        <dbReference type="Pfam" id="PF13193"/>
    </source>
</evidence>
<name>A0A9X2W276_9SPHN</name>
<dbReference type="InterPro" id="IPR025110">
    <property type="entry name" value="AMP-bd_C"/>
</dbReference>
<dbReference type="SUPFAM" id="SSF56801">
    <property type="entry name" value="Acetyl-CoA synthetase-like"/>
    <property type="match status" value="1"/>
</dbReference>
<dbReference type="Gene3D" id="3.30.300.30">
    <property type="match status" value="1"/>
</dbReference>
<organism evidence="5 6">
    <name type="scientific">Tsuneonella litorea</name>
    <dbReference type="NCBI Taxonomy" id="2976475"/>
    <lineage>
        <taxon>Bacteria</taxon>
        <taxon>Pseudomonadati</taxon>
        <taxon>Pseudomonadota</taxon>
        <taxon>Alphaproteobacteria</taxon>
        <taxon>Sphingomonadales</taxon>
        <taxon>Erythrobacteraceae</taxon>
        <taxon>Tsuneonella</taxon>
    </lineage>
</organism>
<dbReference type="AlphaFoldDB" id="A0A9X2W276"/>
<evidence type="ECO:0000313" key="6">
    <source>
        <dbReference type="Proteomes" id="UP001142648"/>
    </source>
</evidence>
<dbReference type="InterPro" id="IPR045851">
    <property type="entry name" value="AMP-bd_C_sf"/>
</dbReference>
<dbReference type="PANTHER" id="PTHR43201:SF5">
    <property type="entry name" value="MEDIUM-CHAIN ACYL-COA LIGASE ACSF2, MITOCHONDRIAL"/>
    <property type="match status" value="1"/>
</dbReference>
<keyword evidence="6" id="KW-1185">Reference proteome</keyword>
<dbReference type="InterPro" id="IPR000873">
    <property type="entry name" value="AMP-dep_synth/lig_dom"/>
</dbReference>
<accession>A0A9X2W276</accession>
<dbReference type="PANTHER" id="PTHR43201">
    <property type="entry name" value="ACYL-COA SYNTHETASE"/>
    <property type="match status" value="1"/>
</dbReference>
<evidence type="ECO:0000256" key="2">
    <source>
        <dbReference type="ARBA" id="ARBA00022598"/>
    </source>
</evidence>
<dbReference type="Pfam" id="PF00501">
    <property type="entry name" value="AMP-binding"/>
    <property type="match status" value="1"/>
</dbReference>
<protein>
    <submittedName>
        <fullName evidence="5">AMP-binding protein</fullName>
    </submittedName>
</protein>
<dbReference type="Proteomes" id="UP001142648">
    <property type="component" value="Unassembled WGS sequence"/>
</dbReference>
<reference evidence="5" key="1">
    <citation type="submission" date="2022-09" db="EMBL/GenBank/DDBJ databases">
        <title>The genome sequence of Tsuneonella sp. YG55.</title>
        <authorList>
            <person name="Liu Y."/>
        </authorList>
    </citation>
    <scope>NUCLEOTIDE SEQUENCE</scope>
    <source>
        <strain evidence="5">YG55</strain>
    </source>
</reference>
<feature type="domain" description="AMP-dependent synthetase/ligase" evidence="3">
    <location>
        <begin position="28"/>
        <end position="421"/>
    </location>
</feature>